<dbReference type="InterPro" id="IPR024463">
    <property type="entry name" value="Transposase_TnpC_homeodom"/>
</dbReference>
<name>A0A1V4IYV6_9CLOT</name>
<comment type="caution">
    <text evidence="2">The sequence shown here is derived from an EMBL/GenBank/DDBJ whole genome shotgun (WGS) entry which is preliminary data.</text>
</comment>
<proteinExistence type="predicted"/>
<keyword evidence="3" id="KW-1185">Reference proteome</keyword>
<dbReference type="Pfam" id="PF13007">
    <property type="entry name" value="LZ_Tnp_IS66"/>
    <property type="match status" value="1"/>
</dbReference>
<dbReference type="Proteomes" id="UP000190080">
    <property type="component" value="Unassembled WGS sequence"/>
</dbReference>
<sequence length="71" mass="7889">MLEHNVELLTQAVLHASKQRFGASSEKTPRIEGQCSLLGEITDEIPDETKVINIKEHKRPNGGSLSFNFTP</sequence>
<dbReference type="EMBL" id="MZGV01000001">
    <property type="protein sequence ID" value="OPJ65231.1"/>
    <property type="molecule type" value="Genomic_DNA"/>
</dbReference>
<evidence type="ECO:0000313" key="2">
    <source>
        <dbReference type="EMBL" id="OPJ65231.1"/>
    </source>
</evidence>
<feature type="domain" description="Transposase TnpC homeodomain" evidence="1">
    <location>
        <begin position="9"/>
        <end position="60"/>
    </location>
</feature>
<reference evidence="2 3" key="1">
    <citation type="submission" date="2017-03" db="EMBL/GenBank/DDBJ databases">
        <title>Genome sequence of Clostridium oryzae DSM 28571.</title>
        <authorList>
            <person name="Poehlein A."/>
            <person name="Daniel R."/>
        </authorList>
    </citation>
    <scope>NUCLEOTIDE SEQUENCE [LARGE SCALE GENOMIC DNA]</scope>
    <source>
        <strain evidence="2 3">DSM 28571</strain>
    </source>
</reference>
<accession>A0A1V4IYV6</accession>
<evidence type="ECO:0000313" key="3">
    <source>
        <dbReference type="Proteomes" id="UP000190080"/>
    </source>
</evidence>
<gene>
    <name evidence="2" type="ORF">CLORY_02310</name>
</gene>
<dbReference type="AlphaFoldDB" id="A0A1V4IYV6"/>
<protein>
    <recommendedName>
        <fullName evidence="1">Transposase TnpC homeodomain domain-containing protein</fullName>
    </recommendedName>
</protein>
<organism evidence="2 3">
    <name type="scientific">Clostridium oryzae</name>
    <dbReference type="NCBI Taxonomy" id="1450648"/>
    <lineage>
        <taxon>Bacteria</taxon>
        <taxon>Bacillati</taxon>
        <taxon>Bacillota</taxon>
        <taxon>Clostridia</taxon>
        <taxon>Eubacteriales</taxon>
        <taxon>Clostridiaceae</taxon>
        <taxon>Clostridium</taxon>
    </lineage>
</organism>
<evidence type="ECO:0000259" key="1">
    <source>
        <dbReference type="Pfam" id="PF13007"/>
    </source>
</evidence>